<sequence length="109" mass="11681">MAATPVPTAAEFRGRTTISERAVRRLAARAAGEVDGVAADPEVSARVTEETAVLKVRLPVEYPMPVGAVTDACREHLMRRTHELSGLVVPRVDIDVAELVDPAAVRGLR</sequence>
<organism evidence="1 2">
    <name type="scientific">Nocardia vermiculata</name>
    <dbReference type="NCBI Taxonomy" id="257274"/>
    <lineage>
        <taxon>Bacteria</taxon>
        <taxon>Bacillati</taxon>
        <taxon>Actinomycetota</taxon>
        <taxon>Actinomycetes</taxon>
        <taxon>Mycobacteriales</taxon>
        <taxon>Nocardiaceae</taxon>
        <taxon>Nocardia</taxon>
    </lineage>
</organism>
<gene>
    <name evidence="1" type="ORF">HGA08_16940</name>
</gene>
<evidence type="ECO:0000313" key="1">
    <source>
        <dbReference type="EMBL" id="NKY51907.1"/>
    </source>
</evidence>
<proteinExistence type="predicted"/>
<dbReference type="Proteomes" id="UP000565711">
    <property type="component" value="Unassembled WGS sequence"/>
</dbReference>
<name>A0A846XZ67_9NOCA</name>
<reference evidence="1 2" key="1">
    <citation type="submission" date="2020-04" db="EMBL/GenBank/DDBJ databases">
        <title>MicrobeNet Type strains.</title>
        <authorList>
            <person name="Nicholson A.C."/>
        </authorList>
    </citation>
    <scope>NUCLEOTIDE SEQUENCE [LARGE SCALE GENOMIC DNA]</scope>
    <source>
        <strain evidence="1 2">JCM 12354</strain>
    </source>
</reference>
<protein>
    <submittedName>
        <fullName evidence="1">Asp23/Gls24 family envelope stress response protein</fullName>
    </submittedName>
</protein>
<comment type="caution">
    <text evidence="1">The sequence shown here is derived from an EMBL/GenBank/DDBJ whole genome shotgun (WGS) entry which is preliminary data.</text>
</comment>
<dbReference type="AlphaFoldDB" id="A0A846XZ67"/>
<evidence type="ECO:0000313" key="2">
    <source>
        <dbReference type="Proteomes" id="UP000565711"/>
    </source>
</evidence>
<dbReference type="EMBL" id="JAAXOP010000009">
    <property type="protein sequence ID" value="NKY51907.1"/>
    <property type="molecule type" value="Genomic_DNA"/>
</dbReference>
<accession>A0A846XZ67</accession>
<keyword evidence="2" id="KW-1185">Reference proteome</keyword>